<reference evidence="3 4" key="1">
    <citation type="submission" date="2023-11" db="EMBL/GenBank/DDBJ databases">
        <title>A Novel Polar Bacteriovorax (B. antarcticus) Isolated from the Biocrust in Antarctica.</title>
        <authorList>
            <person name="Mun W."/>
            <person name="Choi S.Y."/>
            <person name="Mitchell R.J."/>
        </authorList>
    </citation>
    <scope>NUCLEOTIDE SEQUENCE [LARGE SCALE GENOMIC DNA]</scope>
    <source>
        <strain evidence="3 4">PP10</strain>
    </source>
</reference>
<accession>A0ABU5VQ81</accession>
<evidence type="ECO:0000313" key="3">
    <source>
        <dbReference type="EMBL" id="MEA9354578.1"/>
    </source>
</evidence>
<protein>
    <submittedName>
        <fullName evidence="3">Uncharacterized protein</fullName>
    </submittedName>
</protein>
<evidence type="ECO:0000313" key="4">
    <source>
        <dbReference type="Proteomes" id="UP001302274"/>
    </source>
</evidence>
<sequence length="70" mass="8064">MKKLSLGFTLLLITSGQAFACPMCSGSDPSDKYYLYVVGVFILLIYYPMFYLFKTFMKFKNVNNNDLPKI</sequence>
<keyword evidence="1" id="KW-1133">Transmembrane helix</keyword>
<keyword evidence="4" id="KW-1185">Reference proteome</keyword>
<feature type="signal peptide" evidence="2">
    <location>
        <begin position="1"/>
        <end position="20"/>
    </location>
</feature>
<keyword evidence="2" id="KW-0732">Signal</keyword>
<evidence type="ECO:0000256" key="1">
    <source>
        <dbReference type="SAM" id="Phobius"/>
    </source>
</evidence>
<evidence type="ECO:0000256" key="2">
    <source>
        <dbReference type="SAM" id="SignalP"/>
    </source>
</evidence>
<keyword evidence="1" id="KW-0472">Membrane</keyword>
<organism evidence="3 4">
    <name type="scientific">Bacteriovorax antarcticus</name>
    <dbReference type="NCBI Taxonomy" id="3088717"/>
    <lineage>
        <taxon>Bacteria</taxon>
        <taxon>Pseudomonadati</taxon>
        <taxon>Bdellovibrionota</taxon>
        <taxon>Bacteriovoracia</taxon>
        <taxon>Bacteriovoracales</taxon>
        <taxon>Bacteriovoracaceae</taxon>
        <taxon>Bacteriovorax</taxon>
    </lineage>
</organism>
<dbReference type="EMBL" id="JAYGJQ010000001">
    <property type="protein sequence ID" value="MEA9354578.1"/>
    <property type="molecule type" value="Genomic_DNA"/>
</dbReference>
<gene>
    <name evidence="3" type="ORF">SHI21_00080</name>
</gene>
<keyword evidence="1" id="KW-0812">Transmembrane</keyword>
<dbReference type="RefSeq" id="WP_323574001.1">
    <property type="nucleotide sequence ID" value="NZ_JAYGJQ010000001.1"/>
</dbReference>
<name>A0ABU5VQ81_9BACT</name>
<comment type="caution">
    <text evidence="3">The sequence shown here is derived from an EMBL/GenBank/DDBJ whole genome shotgun (WGS) entry which is preliminary data.</text>
</comment>
<feature type="chain" id="PRO_5045608523" evidence="2">
    <location>
        <begin position="21"/>
        <end position="70"/>
    </location>
</feature>
<dbReference type="Proteomes" id="UP001302274">
    <property type="component" value="Unassembled WGS sequence"/>
</dbReference>
<proteinExistence type="predicted"/>
<feature type="transmembrane region" description="Helical" evidence="1">
    <location>
        <begin position="36"/>
        <end position="53"/>
    </location>
</feature>